<sequence>MKVLLINGSPNKNGCTYTALSEVAKQLELNGIETEIFHIGVKPVRGCIGCGACSKNNHRCIFNDDTLNAGLEKAANADGFVFGSPVYYASPNGSMISFLDRFFYAGNGAGIFAHKPGAAIVSARRAGTTASLDVLNKYFTFANMPIVSSNYWNMVHGNTPTEVEQDKEGLQIMRRIGDNMAWLLKCIEAGKQAGIQTPEAEAKIKTNFIR</sequence>
<evidence type="ECO:0000313" key="4">
    <source>
        <dbReference type="EMBL" id="HIR87781.1"/>
    </source>
</evidence>
<dbReference type="InterPro" id="IPR051796">
    <property type="entry name" value="ISF_SsuE-like"/>
</dbReference>
<organism evidence="4 5">
    <name type="scientific">Candidatus Fimimorpha faecalis</name>
    <dbReference type="NCBI Taxonomy" id="2840824"/>
    <lineage>
        <taxon>Bacteria</taxon>
        <taxon>Bacillati</taxon>
        <taxon>Bacillota</taxon>
        <taxon>Clostridia</taxon>
        <taxon>Eubacteriales</taxon>
        <taxon>Candidatus Fimimorpha</taxon>
    </lineage>
</organism>
<dbReference type="PANTHER" id="PTHR43278:SF4">
    <property type="entry name" value="NAD(P)H-DEPENDENT FMN-CONTAINING OXIDOREDUCTASE YWQN-RELATED"/>
    <property type="match status" value="1"/>
</dbReference>
<dbReference type="EMBL" id="DVHN01000027">
    <property type="protein sequence ID" value="HIR87781.1"/>
    <property type="molecule type" value="Genomic_DNA"/>
</dbReference>
<dbReference type="InterPro" id="IPR005025">
    <property type="entry name" value="FMN_Rdtase-like_dom"/>
</dbReference>
<evidence type="ECO:0000256" key="2">
    <source>
        <dbReference type="ARBA" id="ARBA00022643"/>
    </source>
</evidence>
<proteinExistence type="predicted"/>
<keyword evidence="2" id="KW-0288">FMN</keyword>
<reference evidence="4" key="1">
    <citation type="submission" date="2020-10" db="EMBL/GenBank/DDBJ databases">
        <authorList>
            <person name="Gilroy R."/>
        </authorList>
    </citation>
    <scope>NUCLEOTIDE SEQUENCE</scope>
    <source>
        <strain evidence="4">ChiW13-3771</strain>
    </source>
</reference>
<dbReference type="Pfam" id="PF03358">
    <property type="entry name" value="FMN_red"/>
    <property type="match status" value="1"/>
</dbReference>
<dbReference type="InterPro" id="IPR029039">
    <property type="entry name" value="Flavoprotein-like_sf"/>
</dbReference>
<dbReference type="GO" id="GO:0016491">
    <property type="term" value="F:oxidoreductase activity"/>
    <property type="evidence" value="ECO:0007669"/>
    <property type="project" value="InterPro"/>
</dbReference>
<gene>
    <name evidence="4" type="ORF">IAC96_02410</name>
</gene>
<dbReference type="PANTHER" id="PTHR43278">
    <property type="entry name" value="NAD(P)H-DEPENDENT FMN-CONTAINING OXIDOREDUCTASE YWQN-RELATED"/>
    <property type="match status" value="1"/>
</dbReference>
<feature type="domain" description="NADPH-dependent FMN reductase-like" evidence="3">
    <location>
        <begin position="1"/>
        <end position="157"/>
    </location>
</feature>
<keyword evidence="1" id="KW-0285">Flavoprotein</keyword>
<dbReference type="SUPFAM" id="SSF52218">
    <property type="entry name" value="Flavoproteins"/>
    <property type="match status" value="1"/>
</dbReference>
<accession>A0A9D1JCR5</accession>
<evidence type="ECO:0000313" key="5">
    <source>
        <dbReference type="Proteomes" id="UP000824201"/>
    </source>
</evidence>
<name>A0A9D1JCR5_9FIRM</name>
<comment type="caution">
    <text evidence="4">The sequence shown here is derived from an EMBL/GenBank/DDBJ whole genome shotgun (WGS) entry which is preliminary data.</text>
</comment>
<dbReference type="Gene3D" id="3.40.50.360">
    <property type="match status" value="1"/>
</dbReference>
<evidence type="ECO:0000259" key="3">
    <source>
        <dbReference type="Pfam" id="PF03358"/>
    </source>
</evidence>
<dbReference type="Proteomes" id="UP000824201">
    <property type="component" value="Unassembled WGS sequence"/>
</dbReference>
<dbReference type="AlphaFoldDB" id="A0A9D1JCR5"/>
<evidence type="ECO:0000256" key="1">
    <source>
        <dbReference type="ARBA" id="ARBA00022630"/>
    </source>
</evidence>
<protein>
    <submittedName>
        <fullName evidence="4">Flavodoxin family protein</fullName>
    </submittedName>
</protein>
<reference evidence="4" key="2">
    <citation type="journal article" date="2021" name="PeerJ">
        <title>Extensive microbial diversity within the chicken gut microbiome revealed by metagenomics and culture.</title>
        <authorList>
            <person name="Gilroy R."/>
            <person name="Ravi A."/>
            <person name="Getino M."/>
            <person name="Pursley I."/>
            <person name="Horton D.L."/>
            <person name="Alikhan N.F."/>
            <person name="Baker D."/>
            <person name="Gharbi K."/>
            <person name="Hall N."/>
            <person name="Watson M."/>
            <person name="Adriaenssens E.M."/>
            <person name="Foster-Nyarko E."/>
            <person name="Jarju S."/>
            <person name="Secka A."/>
            <person name="Antonio M."/>
            <person name="Oren A."/>
            <person name="Chaudhuri R.R."/>
            <person name="La Ragione R."/>
            <person name="Hildebrand F."/>
            <person name="Pallen M.J."/>
        </authorList>
    </citation>
    <scope>NUCLEOTIDE SEQUENCE</scope>
    <source>
        <strain evidence="4">ChiW13-3771</strain>
    </source>
</reference>